<gene>
    <name evidence="2" type="ORF">H8B22_00550</name>
</gene>
<dbReference type="AlphaFoldDB" id="A0A7H0FXM7"/>
<reference evidence="2 3" key="1">
    <citation type="submission" date="2020-08" db="EMBL/GenBank/DDBJ databases">
        <title>Lysobacter sp. II4 sp. nov., isolated from soil.</title>
        <authorList>
            <person name="Woo C.Y."/>
            <person name="Kim J."/>
        </authorList>
    </citation>
    <scope>NUCLEOTIDE SEQUENCE [LARGE SCALE GENOMIC DNA]</scope>
    <source>
        <strain evidence="2 3">II4</strain>
    </source>
</reference>
<dbReference type="EMBL" id="CP060820">
    <property type="protein sequence ID" value="QNP40793.1"/>
    <property type="molecule type" value="Genomic_DNA"/>
</dbReference>
<dbReference type="GO" id="GO:0016787">
    <property type="term" value="F:hydrolase activity"/>
    <property type="evidence" value="ECO:0007669"/>
    <property type="project" value="UniProtKB-KW"/>
</dbReference>
<name>A0A7H0FXM7_9GAMM</name>
<dbReference type="KEGG" id="lsx:H8B22_00550"/>
<protein>
    <submittedName>
        <fullName evidence="2">Alpha/beta hydrolase</fullName>
    </submittedName>
</protein>
<organism evidence="2 3">
    <name type="scientific">Agrilutibacter terrestris</name>
    <dbReference type="NCBI Taxonomy" id="2865112"/>
    <lineage>
        <taxon>Bacteria</taxon>
        <taxon>Pseudomonadati</taxon>
        <taxon>Pseudomonadota</taxon>
        <taxon>Gammaproteobacteria</taxon>
        <taxon>Lysobacterales</taxon>
        <taxon>Lysobacteraceae</taxon>
        <taxon>Agrilutibacter</taxon>
    </lineage>
</organism>
<dbReference type="PANTHER" id="PTHR37946:SF1">
    <property type="entry name" value="SLL1969 PROTEIN"/>
    <property type="match status" value="1"/>
</dbReference>
<evidence type="ECO:0000313" key="3">
    <source>
        <dbReference type="Proteomes" id="UP000516018"/>
    </source>
</evidence>
<evidence type="ECO:0000313" key="2">
    <source>
        <dbReference type="EMBL" id="QNP40793.1"/>
    </source>
</evidence>
<accession>A0A7H0FXM7</accession>
<dbReference type="Pfam" id="PF12697">
    <property type="entry name" value="Abhydrolase_6"/>
    <property type="match status" value="1"/>
</dbReference>
<dbReference type="Proteomes" id="UP000516018">
    <property type="component" value="Chromosome"/>
</dbReference>
<proteinExistence type="predicted"/>
<dbReference type="RefSeq" id="WP_187712232.1">
    <property type="nucleotide sequence ID" value="NZ_CP060820.1"/>
</dbReference>
<keyword evidence="2" id="KW-0378">Hydrolase</keyword>
<dbReference type="InterPro" id="IPR029058">
    <property type="entry name" value="AB_hydrolase_fold"/>
</dbReference>
<evidence type="ECO:0000259" key="1">
    <source>
        <dbReference type="Pfam" id="PF12697"/>
    </source>
</evidence>
<dbReference type="SUPFAM" id="SSF53474">
    <property type="entry name" value="alpha/beta-Hydrolases"/>
    <property type="match status" value="1"/>
</dbReference>
<feature type="domain" description="AB hydrolase-1" evidence="1">
    <location>
        <begin position="207"/>
        <end position="476"/>
    </location>
</feature>
<dbReference type="Gene3D" id="3.40.50.1820">
    <property type="entry name" value="alpha/beta hydrolase"/>
    <property type="match status" value="1"/>
</dbReference>
<keyword evidence="3" id="KW-1185">Reference proteome</keyword>
<sequence>MYAQLAALRATEAAATRSASSLSQRCTDQLLFSVLAEQPSGWSPGRRRMGGVPVDVEFRGLSEYLHPPLRIALARTVQIPADYGVEQKNAGFGVPVVLLSPRCTDRPPCELLPPEGVFRAATAWVEVDDAGDSVPRLVIANPFAIHSIKVGDQALPMARNMMAAYALGTRTSKLPRLAIWGLLGGHEIGRRAGVYLLDDYDPNKRPLVMIHGLGSSPLIWARLSNAVWASNELSSRYQVWHIVYQTNAPTLVSRYRIQGYLDKAWKVLDPEHDDPARQGIVLVGHSMGGLVARMLCEDSGDVLWNAAFHKPPSMMEAEHEDIAAVQQVFVFRPYPGVRKAIFLATPHRGSPSAKRWFGRLARLLVGRRTPELQSLRRLARADPSAVRSELRHAYGRAAINSISTLRVSQPVRRAGESLMPAAGISYHTIAGSLRRHNPPGDGVVPLDSAKLDGATSTLIIDSGHEIYKDPRAVAEVVRILEEDATGN</sequence>
<dbReference type="InterPro" id="IPR000073">
    <property type="entry name" value="AB_hydrolase_1"/>
</dbReference>
<dbReference type="PANTHER" id="PTHR37946">
    <property type="entry name" value="SLL1969 PROTEIN"/>
    <property type="match status" value="1"/>
</dbReference>